<dbReference type="OrthoDB" id="9798386at2"/>
<evidence type="ECO:0000256" key="8">
    <source>
        <dbReference type="SAM" id="MobiDB-lite"/>
    </source>
</evidence>
<comment type="similarity">
    <text evidence="1 6">Belongs to the peptidase S8 family.</text>
</comment>
<evidence type="ECO:0000256" key="9">
    <source>
        <dbReference type="SAM" id="SignalP"/>
    </source>
</evidence>
<comment type="caution">
    <text evidence="12">The sequence shown here is derived from an EMBL/GenBank/DDBJ whole genome shotgun (WGS) entry which is preliminary data.</text>
</comment>
<dbReference type="InterPro" id="IPR036852">
    <property type="entry name" value="Peptidase_S8/S53_dom_sf"/>
</dbReference>
<dbReference type="PROSITE" id="PS51892">
    <property type="entry name" value="SUBTILASE"/>
    <property type="match status" value="1"/>
</dbReference>
<feature type="region of interest" description="Disordered" evidence="8">
    <location>
        <begin position="404"/>
        <end position="437"/>
    </location>
</feature>
<dbReference type="InterPro" id="IPR010259">
    <property type="entry name" value="S8pro/Inhibitor_I9"/>
</dbReference>
<dbReference type="PROSITE" id="PS00138">
    <property type="entry name" value="SUBTILASE_SER"/>
    <property type="match status" value="1"/>
</dbReference>
<dbReference type="PRINTS" id="PR00723">
    <property type="entry name" value="SUBTILISIN"/>
</dbReference>
<evidence type="ECO:0000256" key="6">
    <source>
        <dbReference type="PROSITE-ProRule" id="PRU01240"/>
    </source>
</evidence>
<keyword evidence="13" id="KW-1185">Reference proteome</keyword>
<name>A0A4V5P0H6_9BACI</name>
<evidence type="ECO:0000256" key="5">
    <source>
        <dbReference type="PIRSR" id="PIRSR615500-1"/>
    </source>
</evidence>
<dbReference type="Gene3D" id="2.60.120.260">
    <property type="entry name" value="Galactose-binding domain-like"/>
    <property type="match status" value="1"/>
</dbReference>
<dbReference type="Pfam" id="PF09136">
    <property type="entry name" value="Glucodextran_B"/>
    <property type="match status" value="2"/>
</dbReference>
<gene>
    <name evidence="12" type="ORF">FA727_21920</name>
</gene>
<dbReference type="Gene3D" id="2.60.40.1120">
    <property type="entry name" value="Carboxypeptidase-like, regulatory domain"/>
    <property type="match status" value="2"/>
</dbReference>
<dbReference type="Pfam" id="PF20773">
    <property type="entry name" value="InhA-like_MAM"/>
    <property type="match status" value="1"/>
</dbReference>
<evidence type="ECO:0000259" key="11">
    <source>
        <dbReference type="Pfam" id="PF05922"/>
    </source>
</evidence>
<keyword evidence="9" id="KW-0732">Signal</keyword>
<keyword evidence="3 6" id="KW-0378">Hydrolase</keyword>
<feature type="domain" description="Inhibitor I9" evidence="11">
    <location>
        <begin position="67"/>
        <end position="170"/>
    </location>
</feature>
<evidence type="ECO:0000256" key="7">
    <source>
        <dbReference type="SAM" id="Coils"/>
    </source>
</evidence>
<evidence type="ECO:0000256" key="2">
    <source>
        <dbReference type="ARBA" id="ARBA00022670"/>
    </source>
</evidence>
<dbReference type="Gene3D" id="3.40.50.200">
    <property type="entry name" value="Peptidase S8/S53 domain"/>
    <property type="match status" value="1"/>
</dbReference>
<dbReference type="Pfam" id="PF13620">
    <property type="entry name" value="CarboxypepD_reg"/>
    <property type="match status" value="1"/>
</dbReference>
<feature type="signal peptide" evidence="9">
    <location>
        <begin position="1"/>
        <end position="31"/>
    </location>
</feature>
<accession>A0A4V5P0H6</accession>
<dbReference type="Proteomes" id="UP000307756">
    <property type="component" value="Unassembled WGS sequence"/>
</dbReference>
<dbReference type="InterPro" id="IPR051048">
    <property type="entry name" value="Peptidase_S8/S53_subtilisin"/>
</dbReference>
<sequence length="1445" mass="153069">MKGKRKFTRVFSMIMCALLVIPSFTINSAFAAEKGTSVSYNGSKEVAANKINKKVIEKFDKSDTVSFLVKFKEQVDTASVAKQAEKKAASQKLTAAKTEIAKRSTIVNELRATAKETQANVLSYLENEENAKDIKSFYIVNGLAVTATKEVMEKLASFPEVESINLNEVRNELHTDTATEEQVLNAIEWGVDRVGAPATWNLGIDGAGVVVANIDTGVQWDHPALMAKYRGYNAATGEVDHTFSWFDPHGSSTPVDTDGHGTHTMGTMVGSDPSGNNQVGVAPGAQWIAARAFGPLGATDAIFLEIAEWMLAPTDEAGNPHPEMAPDVINNSWGSTVAGLDEWYRPAVTAWRNAGIVPIFSAGNVRDTNPGGPGSVSSPGNYPEAIAVGATDINDALASFSLQGPSPTGEMKPEVSAPGVGVRSSMPGSSYGGNSGTSMSAPHVAGAAALILQADSSLTVDEVEQILKDTATPRTNAQYPTAPNNGFGHGIINVFDAVSSVVSGLGVLKGQVTIDGEDTEAAAIEHAGPAEVYAGLDVTLEASVTDNISVTSVSLEYQKEDGSWATVAAQRTSGDYKNGTYSAAIPGEELTEGSFQYRWKAVDFGGNETVTDEFSITVNASPTVGYFQDFESNFSGWRVAMGEAWEWGVPTSGPGAAFSGEKVVATNLDGTYTNNAYESLETPPISIPEDGNAYLQFKQWYNLENNWDFGGVFVTADGGSTWDQLAEYTNTTGGWVDAEFDLSAYAGETVIFSFDIATDGSVVRDGWYIDDVRISGTQLDQLQTAKPEKESATTKKGEKIDIAQLKQKMAQASKETESVKDEAAVPMALPLQAKVSVVETGRSVNTDPSTGSYVLSHAAGEYTVIAESYGYASQAQTVSISQDSETTANFNLEELPEGTVTGTVVNEQTGDPVEGATLYLLEDAAVTPVTTGADGQYSLTGYEGDYTLKIVAPSYYSQEVSISLEGNVEQNFELKPFIGFPGEIGYDDGTAENARAFYDAGNGWAVKMSLAEGHEKALVTGGLFRTWDTEWPVPGGNEFQVAVYAADGADGKPGTKLAGPFNATTLRDGNWTNVDLSEEGIIVEGDFYMVYIQNHANPNTPGLATDEDGEYAGRSYQLVGGVWDPAPEEEGNYMIRATVNYEVTAPTITSPVDGLFTNDAEVTVEGSAAPSTTVHVFNSGEEAGSVATSDDGTYSLPITLSDGANSLTAKAATDTGMTDASEAVTVVLDQAAPELTITSPANGTKTNKETVTVEGTVADANIDKVTVNGQNAIVTDGSYSKRIILDNGENTIAVVATDKAGNSTTQEVVIDAKYDEIEIANIQPAQDVTLRTGENDTVTISFTSEEDLDASFALRLPVANNATQSSETELPFTEVEPGHYEATWTAPASISASGVEIEVIARDAYGNVSRATAAGKLYINVWSPGDKDRPVAPRPGRPDLPNLPR</sequence>
<feature type="active site" description="Charge relay system" evidence="5 6">
    <location>
        <position position="260"/>
    </location>
</feature>
<feature type="active site" description="Charge relay system" evidence="5 6">
    <location>
        <position position="215"/>
    </location>
</feature>
<dbReference type="PANTHER" id="PTHR43399">
    <property type="entry name" value="SUBTILISIN-RELATED"/>
    <property type="match status" value="1"/>
</dbReference>
<organism evidence="12 13">
    <name type="scientific">Robertmurraya kyonggiensis</name>
    <dbReference type="NCBI Taxonomy" id="1037680"/>
    <lineage>
        <taxon>Bacteria</taxon>
        <taxon>Bacillati</taxon>
        <taxon>Bacillota</taxon>
        <taxon>Bacilli</taxon>
        <taxon>Bacillales</taxon>
        <taxon>Bacillaceae</taxon>
        <taxon>Robertmurraya</taxon>
    </lineage>
</organism>
<dbReference type="NCBIfam" id="NF038128">
    <property type="entry name" value="choice_anch_J"/>
    <property type="match status" value="1"/>
</dbReference>
<keyword evidence="7" id="KW-0175">Coiled coil</keyword>
<reference evidence="12 13" key="1">
    <citation type="journal article" date="2011" name="J. Microbiol.">
        <title>Bacillus kyonggiensis sp. nov., isolated from soil of a lettuce field.</title>
        <authorList>
            <person name="Dong K."/>
            <person name="Lee S."/>
        </authorList>
    </citation>
    <scope>NUCLEOTIDE SEQUENCE [LARGE SCALE GENOMIC DNA]</scope>
    <source>
        <strain evidence="12 13">NB22</strain>
    </source>
</reference>
<evidence type="ECO:0000313" key="13">
    <source>
        <dbReference type="Proteomes" id="UP000307756"/>
    </source>
</evidence>
<dbReference type="InterPro" id="IPR033857">
    <property type="entry name" value="Bacillopeptidase_F"/>
</dbReference>
<dbReference type="InterPro" id="IPR000209">
    <property type="entry name" value="Peptidase_S8/S53_dom"/>
</dbReference>
<dbReference type="SUPFAM" id="SSF52743">
    <property type="entry name" value="Subtilisin-like"/>
    <property type="match status" value="1"/>
</dbReference>
<dbReference type="GO" id="GO:0006508">
    <property type="term" value="P:proteolysis"/>
    <property type="evidence" value="ECO:0007669"/>
    <property type="project" value="UniProtKB-KW"/>
</dbReference>
<proteinExistence type="inferred from homology"/>
<dbReference type="SUPFAM" id="SSF49899">
    <property type="entry name" value="Concanavalin A-like lectins/glucanases"/>
    <property type="match status" value="1"/>
</dbReference>
<evidence type="ECO:0000256" key="3">
    <source>
        <dbReference type="ARBA" id="ARBA00022801"/>
    </source>
</evidence>
<dbReference type="InterPro" id="IPR023828">
    <property type="entry name" value="Peptidase_S8_Ser-AS"/>
</dbReference>
<dbReference type="InterPro" id="IPR013320">
    <property type="entry name" value="ConA-like_dom_sf"/>
</dbReference>
<feature type="active site" description="Charge relay system" evidence="5 6">
    <location>
        <position position="438"/>
    </location>
</feature>
<dbReference type="InterPro" id="IPR015500">
    <property type="entry name" value="Peptidase_S8_subtilisin-rel"/>
</dbReference>
<evidence type="ECO:0000256" key="1">
    <source>
        <dbReference type="ARBA" id="ARBA00011073"/>
    </source>
</evidence>
<keyword evidence="2 6" id="KW-0645">Protease</keyword>
<dbReference type="Pfam" id="PF05922">
    <property type="entry name" value="Inhibitor_I9"/>
    <property type="match status" value="1"/>
</dbReference>
<feature type="region of interest" description="Disordered" evidence="8">
    <location>
        <begin position="1424"/>
        <end position="1445"/>
    </location>
</feature>
<evidence type="ECO:0000313" key="12">
    <source>
        <dbReference type="EMBL" id="TKC14416.1"/>
    </source>
</evidence>
<dbReference type="InterPro" id="IPR013783">
    <property type="entry name" value="Ig-like_fold"/>
</dbReference>
<dbReference type="SUPFAM" id="SSF49464">
    <property type="entry name" value="Carboxypeptidase regulatory domain-like"/>
    <property type="match status" value="2"/>
</dbReference>
<feature type="domain" description="Peptidase S8/S53" evidence="10">
    <location>
        <begin position="206"/>
        <end position="490"/>
    </location>
</feature>
<keyword evidence="4 6" id="KW-0720">Serine protease</keyword>
<dbReference type="GO" id="GO:0004252">
    <property type="term" value="F:serine-type endopeptidase activity"/>
    <property type="evidence" value="ECO:0007669"/>
    <property type="project" value="UniProtKB-UniRule"/>
</dbReference>
<feature type="chain" id="PRO_5020938862" evidence="9">
    <location>
        <begin position="32"/>
        <end position="1445"/>
    </location>
</feature>
<dbReference type="EMBL" id="SWBM01000009">
    <property type="protein sequence ID" value="TKC14416.1"/>
    <property type="molecule type" value="Genomic_DNA"/>
</dbReference>
<dbReference type="Gene3D" id="2.60.40.10">
    <property type="entry name" value="Immunoglobulins"/>
    <property type="match status" value="3"/>
</dbReference>
<dbReference type="RefSeq" id="WP_136833618.1">
    <property type="nucleotide sequence ID" value="NZ_SWBM01000009.1"/>
</dbReference>
<evidence type="ECO:0000256" key="4">
    <source>
        <dbReference type="ARBA" id="ARBA00022825"/>
    </source>
</evidence>
<dbReference type="PANTHER" id="PTHR43399:SF4">
    <property type="entry name" value="CELL WALL-ASSOCIATED PROTEASE"/>
    <property type="match status" value="1"/>
</dbReference>
<protein>
    <submittedName>
        <fullName evidence="12">DUF3823 domain-containing protein</fullName>
    </submittedName>
</protein>
<dbReference type="Pfam" id="PF00082">
    <property type="entry name" value="Peptidase_S8"/>
    <property type="match status" value="1"/>
</dbReference>
<evidence type="ECO:0000259" key="10">
    <source>
        <dbReference type="Pfam" id="PF00082"/>
    </source>
</evidence>
<dbReference type="InterPro" id="IPR008969">
    <property type="entry name" value="CarboxyPept-like_regulatory"/>
</dbReference>
<dbReference type="CDD" id="cd07481">
    <property type="entry name" value="Peptidases_S8_BacillopeptidaseF-like"/>
    <property type="match status" value="1"/>
</dbReference>
<feature type="coiled-coil region" evidence="7">
    <location>
        <begin position="795"/>
        <end position="822"/>
    </location>
</feature>